<dbReference type="Gene3D" id="3.40.50.300">
    <property type="entry name" value="P-loop containing nucleotide triphosphate hydrolases"/>
    <property type="match status" value="1"/>
</dbReference>
<dbReference type="Pfam" id="PF07728">
    <property type="entry name" value="AAA_5"/>
    <property type="match status" value="1"/>
</dbReference>
<evidence type="ECO:0000313" key="4">
    <source>
        <dbReference type="Proteomes" id="UP000043699"/>
    </source>
</evidence>
<dbReference type="Proteomes" id="UP000043699">
    <property type="component" value="Unassembled WGS sequence"/>
</dbReference>
<dbReference type="GO" id="GO:0005524">
    <property type="term" value="F:ATP binding"/>
    <property type="evidence" value="ECO:0007669"/>
    <property type="project" value="InterPro"/>
</dbReference>
<dbReference type="InterPro" id="IPR050764">
    <property type="entry name" value="CbbQ/NirQ/NorQ/GpvN"/>
</dbReference>
<comment type="similarity">
    <text evidence="1">Belongs to the CbbQ/NirQ/NorQ/GpvN family.</text>
</comment>
<dbReference type="PRINTS" id="PR00300">
    <property type="entry name" value="CLPPROTEASEA"/>
</dbReference>
<reference evidence="3 4" key="1">
    <citation type="submission" date="2014-09" db="EMBL/GenBank/DDBJ databases">
        <authorList>
            <person name="Urmite Genomes Urmite Genomes"/>
        </authorList>
    </citation>
    <scope>NUCLEOTIDE SEQUENCE [LARGE SCALE GENOMIC DNA]</scope>
    <source>
        <strain evidence="3 4">ES2</strain>
    </source>
</reference>
<dbReference type="EMBL" id="CCXS01000001">
    <property type="protein sequence ID" value="CEG22697.1"/>
    <property type="molecule type" value="Genomic_DNA"/>
</dbReference>
<dbReference type="AlphaFoldDB" id="A0A098ELK8"/>
<dbReference type="PANTHER" id="PTHR42759">
    <property type="entry name" value="MOXR FAMILY PROTEIN"/>
    <property type="match status" value="1"/>
</dbReference>
<feature type="domain" description="AAA+ ATPase" evidence="2">
    <location>
        <begin position="47"/>
        <end position="193"/>
    </location>
</feature>
<dbReference type="InterPro" id="IPR003593">
    <property type="entry name" value="AAA+_ATPase"/>
</dbReference>
<evidence type="ECO:0000259" key="2">
    <source>
        <dbReference type="SMART" id="SM00382"/>
    </source>
</evidence>
<dbReference type="OrthoDB" id="9808317at2"/>
<dbReference type="InterPro" id="IPR011704">
    <property type="entry name" value="ATPase_dyneun-rel_AAA"/>
</dbReference>
<organism evidence="3 4">
    <name type="scientific">Planococcus massiliensis</name>
    <dbReference type="NCBI Taxonomy" id="1499687"/>
    <lineage>
        <taxon>Bacteria</taxon>
        <taxon>Bacillati</taxon>
        <taxon>Bacillota</taxon>
        <taxon>Bacilli</taxon>
        <taxon>Bacillales</taxon>
        <taxon>Caryophanaceae</taxon>
        <taxon>Planococcus</taxon>
    </lineage>
</organism>
<dbReference type="CDD" id="cd00009">
    <property type="entry name" value="AAA"/>
    <property type="match status" value="1"/>
</dbReference>
<dbReference type="InterPro" id="IPR027417">
    <property type="entry name" value="P-loop_NTPase"/>
</dbReference>
<name>A0A098ELK8_9BACL</name>
<dbReference type="PANTHER" id="PTHR42759:SF1">
    <property type="entry name" value="MAGNESIUM-CHELATASE SUBUNIT CHLD"/>
    <property type="match status" value="1"/>
</dbReference>
<gene>
    <name evidence="3" type="primary">nirQ</name>
    <name evidence="3" type="ORF">BN1080_01630</name>
</gene>
<dbReference type="SUPFAM" id="SSF52540">
    <property type="entry name" value="P-loop containing nucleoside triphosphate hydrolases"/>
    <property type="match status" value="1"/>
</dbReference>
<keyword evidence="4" id="KW-1185">Reference proteome</keyword>
<dbReference type="GO" id="GO:0016887">
    <property type="term" value="F:ATP hydrolysis activity"/>
    <property type="evidence" value="ECO:0007669"/>
    <property type="project" value="InterPro"/>
</dbReference>
<evidence type="ECO:0000256" key="1">
    <source>
        <dbReference type="ARBA" id="ARBA00009417"/>
    </source>
</evidence>
<dbReference type="STRING" id="1499687.BN1080_01630"/>
<dbReference type="SMART" id="SM00382">
    <property type="entry name" value="AAA"/>
    <property type="match status" value="1"/>
</dbReference>
<accession>A0A098ELK8</accession>
<protein>
    <submittedName>
        <fullName evidence="3">Denitrification regulatory protein NirQ</fullName>
    </submittedName>
</protein>
<evidence type="ECO:0000313" key="3">
    <source>
        <dbReference type="EMBL" id="CEG22697.1"/>
    </source>
</evidence>
<proteinExistence type="inferred from homology"/>
<sequence>MALMEQEMDKRNRTGKDYGDDAKLIAAGGYIAPDENLWQDILAAVMLQKPVLLKGPTGAGKTKLAESISAQFGQPMQSINCSVDLDAEALLGFKTLTQRNGESQIEFVEGPVVKAMKNGHFLYIDEINMAKPETLPILHSVLDYRRMMTNPFTGEVIQAHPDFGVIAAINEGYIGTAPMNEALKNRFIAYPIPYLTGEQLQQLWDREFSEAGSELKTFMLDLASDLMKQVQNGLLSEEAASIRSLLDATALAQHMDPLRAVRYAIAEKLEDESERDLFMDLANTWKK</sequence>
<dbReference type="InterPro" id="IPR001270">
    <property type="entry name" value="ClpA/B"/>
</dbReference>